<reference evidence="2" key="1">
    <citation type="submission" date="2020-08" db="EMBL/GenBank/DDBJ databases">
        <title>Multicomponent nature underlies the extraordinary mechanical properties of spider dragline silk.</title>
        <authorList>
            <person name="Kono N."/>
            <person name="Nakamura H."/>
            <person name="Mori M."/>
            <person name="Yoshida Y."/>
            <person name="Ohtoshi R."/>
            <person name="Malay A.D."/>
            <person name="Moran D.A.P."/>
            <person name="Tomita M."/>
            <person name="Numata K."/>
            <person name="Arakawa K."/>
        </authorList>
    </citation>
    <scope>NUCLEOTIDE SEQUENCE</scope>
</reference>
<evidence type="ECO:0000313" key="2">
    <source>
        <dbReference type="EMBL" id="GFS71609.1"/>
    </source>
</evidence>
<dbReference type="EMBL" id="BMAW01095747">
    <property type="protein sequence ID" value="GFS71609.1"/>
    <property type="molecule type" value="Genomic_DNA"/>
</dbReference>
<dbReference type="PROSITE" id="PS50105">
    <property type="entry name" value="SAM_DOMAIN"/>
    <property type="match status" value="1"/>
</dbReference>
<dbReference type="InterPro" id="IPR001660">
    <property type="entry name" value="SAM"/>
</dbReference>
<dbReference type="OrthoDB" id="6537801at2759"/>
<proteinExistence type="predicted"/>
<gene>
    <name evidence="2" type="ORF">NPIL_620391</name>
</gene>
<name>A0A8X6MPU2_NEPPI</name>
<protein>
    <recommendedName>
        <fullName evidence="1">SAM domain-containing protein</fullName>
    </recommendedName>
</protein>
<feature type="domain" description="SAM" evidence="1">
    <location>
        <begin position="59"/>
        <end position="82"/>
    </location>
</feature>
<comment type="caution">
    <text evidence="2">The sequence shown here is derived from an EMBL/GenBank/DDBJ whole genome shotgun (WGS) entry which is preliminary data.</text>
</comment>
<keyword evidence="3" id="KW-1185">Reference proteome</keyword>
<accession>A0A8X6MPU2</accession>
<evidence type="ECO:0000313" key="3">
    <source>
        <dbReference type="Proteomes" id="UP000887013"/>
    </source>
</evidence>
<organism evidence="2 3">
    <name type="scientific">Nephila pilipes</name>
    <name type="common">Giant wood spider</name>
    <name type="synonym">Nephila maculata</name>
    <dbReference type="NCBI Taxonomy" id="299642"/>
    <lineage>
        <taxon>Eukaryota</taxon>
        <taxon>Metazoa</taxon>
        <taxon>Ecdysozoa</taxon>
        <taxon>Arthropoda</taxon>
        <taxon>Chelicerata</taxon>
        <taxon>Arachnida</taxon>
        <taxon>Araneae</taxon>
        <taxon>Araneomorphae</taxon>
        <taxon>Entelegynae</taxon>
        <taxon>Araneoidea</taxon>
        <taxon>Nephilidae</taxon>
        <taxon>Nephila</taxon>
    </lineage>
</organism>
<evidence type="ECO:0000259" key="1">
    <source>
        <dbReference type="PROSITE" id="PS50105"/>
    </source>
</evidence>
<dbReference type="AlphaFoldDB" id="A0A8X6MPU2"/>
<sequence length="82" mass="9440">MSLIVFSFRFEIFSSPVAIFISSEIDKLIRYFASEKMIVLMSSESEDYPNLELPPCIAWTAEEVASWIEDLGFPHYKVINLS</sequence>
<dbReference type="Proteomes" id="UP000887013">
    <property type="component" value="Unassembled WGS sequence"/>
</dbReference>